<dbReference type="SUPFAM" id="SSF53756">
    <property type="entry name" value="UDP-Glycosyltransferase/glycogen phosphorylase"/>
    <property type="match status" value="1"/>
</dbReference>
<dbReference type="GO" id="GO:0009103">
    <property type="term" value="P:lipopolysaccharide biosynthetic process"/>
    <property type="evidence" value="ECO:0007669"/>
    <property type="project" value="TreeGrafter"/>
</dbReference>
<dbReference type="InterPro" id="IPR001296">
    <property type="entry name" value="Glyco_trans_1"/>
</dbReference>
<dbReference type="PANTHER" id="PTHR46401">
    <property type="entry name" value="GLYCOSYLTRANSFERASE WBBK-RELATED"/>
    <property type="match status" value="1"/>
</dbReference>
<dbReference type="AlphaFoldDB" id="A0A1F8H9D6"/>
<dbReference type="GO" id="GO:0016757">
    <property type="term" value="F:glycosyltransferase activity"/>
    <property type="evidence" value="ECO:0007669"/>
    <property type="project" value="InterPro"/>
</dbReference>
<sequence>MINKIIYISNTRLDYSLNSACIKGLSENGVEVVGFYVKGGGIRGLIKTVSFYLHNSGDIDAVMIGYDSPVLVALFRPFCRKKIIYNAALSVYERMIISRELASRFSVKAVYYWFIDFVAVHLANLVIVETDHQADFFKKIFKISGKKIYKSWIGVDENKFFYNPALPKYDSFTVLFRGAFMPESGVEYAIKAAKILEDKNIKFIVIGSGILLKKVKKLAEELKPANLELITDYVSYDTLRTTMQRCHLSLGQLSNHDRLSRTIPHKAYESLAMKLPYLTASNIGVLELLAPGETCLACSPADANSLAEKILWAKNNYPVAEKIAENGYKQYQDQLKSSILAGNILNKISGI</sequence>
<dbReference type="Gene3D" id="3.40.50.2000">
    <property type="entry name" value="Glycogen Phosphorylase B"/>
    <property type="match status" value="2"/>
</dbReference>
<gene>
    <name evidence="3" type="ORF">A3G51_02730</name>
</gene>
<dbReference type="CDD" id="cd03801">
    <property type="entry name" value="GT4_PimA-like"/>
    <property type="match status" value="1"/>
</dbReference>
<feature type="domain" description="Glycosyl transferase family 1" evidence="2">
    <location>
        <begin position="170"/>
        <end position="330"/>
    </location>
</feature>
<keyword evidence="1" id="KW-0808">Transferase</keyword>
<dbReference type="EMBL" id="MGKY01000015">
    <property type="protein sequence ID" value="OGN33569.1"/>
    <property type="molecule type" value="Genomic_DNA"/>
</dbReference>
<accession>A0A1F8H9D6</accession>
<dbReference type="Proteomes" id="UP000177745">
    <property type="component" value="Unassembled WGS sequence"/>
</dbReference>
<organism evidence="3 4">
    <name type="scientific">Candidatus Yanofskybacteria bacterium RIFCSPLOWO2_12_FULL_43_11b</name>
    <dbReference type="NCBI Taxonomy" id="1802710"/>
    <lineage>
        <taxon>Bacteria</taxon>
        <taxon>Candidatus Yanofskyibacteriota</taxon>
    </lineage>
</organism>
<name>A0A1F8H9D6_9BACT</name>
<protein>
    <recommendedName>
        <fullName evidence="2">Glycosyl transferase family 1 domain-containing protein</fullName>
    </recommendedName>
</protein>
<dbReference type="PANTHER" id="PTHR46401:SF2">
    <property type="entry name" value="GLYCOSYLTRANSFERASE WBBK-RELATED"/>
    <property type="match status" value="1"/>
</dbReference>
<proteinExistence type="predicted"/>
<evidence type="ECO:0000256" key="1">
    <source>
        <dbReference type="ARBA" id="ARBA00022679"/>
    </source>
</evidence>
<evidence type="ECO:0000313" key="3">
    <source>
        <dbReference type="EMBL" id="OGN33569.1"/>
    </source>
</evidence>
<comment type="caution">
    <text evidence="3">The sequence shown here is derived from an EMBL/GenBank/DDBJ whole genome shotgun (WGS) entry which is preliminary data.</text>
</comment>
<evidence type="ECO:0000259" key="2">
    <source>
        <dbReference type="Pfam" id="PF00534"/>
    </source>
</evidence>
<reference evidence="3 4" key="1">
    <citation type="journal article" date="2016" name="Nat. Commun.">
        <title>Thousands of microbial genomes shed light on interconnected biogeochemical processes in an aquifer system.</title>
        <authorList>
            <person name="Anantharaman K."/>
            <person name="Brown C.T."/>
            <person name="Hug L.A."/>
            <person name="Sharon I."/>
            <person name="Castelle C.J."/>
            <person name="Probst A.J."/>
            <person name="Thomas B.C."/>
            <person name="Singh A."/>
            <person name="Wilkins M.J."/>
            <person name="Karaoz U."/>
            <person name="Brodie E.L."/>
            <person name="Williams K.H."/>
            <person name="Hubbard S.S."/>
            <person name="Banfield J.F."/>
        </authorList>
    </citation>
    <scope>NUCLEOTIDE SEQUENCE [LARGE SCALE GENOMIC DNA]</scope>
</reference>
<evidence type="ECO:0000313" key="4">
    <source>
        <dbReference type="Proteomes" id="UP000177745"/>
    </source>
</evidence>
<dbReference type="Pfam" id="PF00534">
    <property type="entry name" value="Glycos_transf_1"/>
    <property type="match status" value="1"/>
</dbReference>